<evidence type="ECO:0000313" key="1">
    <source>
        <dbReference type="EMBL" id="GEO18442.1"/>
    </source>
</evidence>
<proteinExistence type="predicted"/>
<dbReference type="AlphaFoldDB" id="A0A512C2K7"/>
<gene>
    <name evidence="1" type="ORF">MAE02_61380</name>
</gene>
<keyword evidence="2" id="KW-1185">Reference proteome</keyword>
<dbReference type="Proteomes" id="UP000321085">
    <property type="component" value="Unassembled WGS sequence"/>
</dbReference>
<evidence type="ECO:0000313" key="2">
    <source>
        <dbReference type="Proteomes" id="UP000321085"/>
    </source>
</evidence>
<organism evidence="1 2">
    <name type="scientific">Microvirga aerophila</name>
    <dbReference type="NCBI Taxonomy" id="670291"/>
    <lineage>
        <taxon>Bacteria</taxon>
        <taxon>Pseudomonadati</taxon>
        <taxon>Pseudomonadota</taxon>
        <taxon>Alphaproteobacteria</taxon>
        <taxon>Hyphomicrobiales</taxon>
        <taxon>Methylobacteriaceae</taxon>
        <taxon>Microvirga</taxon>
    </lineage>
</organism>
<accession>A0A512C2K7</accession>
<dbReference type="InterPro" id="IPR033469">
    <property type="entry name" value="CYTH-like_dom_sf"/>
</dbReference>
<comment type="caution">
    <text evidence="1">The sequence shown here is derived from an EMBL/GenBank/DDBJ whole genome shotgun (WGS) entry which is preliminary data.</text>
</comment>
<dbReference type="SUPFAM" id="SSF55154">
    <property type="entry name" value="CYTH-like phosphatases"/>
    <property type="match status" value="1"/>
</dbReference>
<name>A0A512C2K7_9HYPH</name>
<sequence>MPVEIGRKFLVTSDEWRGHGPGQRYCQGYLSKGEMTVRRVGPRAFLTIRGKRKGPPAPSMP</sequence>
<protein>
    <submittedName>
        <fullName evidence="1">Uncharacterized protein</fullName>
    </submittedName>
</protein>
<dbReference type="EMBL" id="BJYU01000194">
    <property type="protein sequence ID" value="GEO18442.1"/>
    <property type="molecule type" value="Genomic_DNA"/>
</dbReference>
<reference evidence="1 2" key="1">
    <citation type="submission" date="2019-07" db="EMBL/GenBank/DDBJ databases">
        <title>Whole genome shotgun sequence of Microvirga aerophila NBRC 106136.</title>
        <authorList>
            <person name="Hosoyama A."/>
            <person name="Uohara A."/>
            <person name="Ohji S."/>
            <person name="Ichikawa N."/>
        </authorList>
    </citation>
    <scope>NUCLEOTIDE SEQUENCE [LARGE SCALE GENOMIC DNA]</scope>
    <source>
        <strain evidence="1 2">NBRC 106136</strain>
    </source>
</reference>
<dbReference type="Gene3D" id="2.40.320.10">
    <property type="entry name" value="Hypothetical Protein Pfu-838710-001"/>
    <property type="match status" value="1"/>
</dbReference>